<dbReference type="Proteomes" id="UP000316628">
    <property type="component" value="Unassembled WGS sequence"/>
</dbReference>
<proteinExistence type="predicted"/>
<comment type="caution">
    <text evidence="1">The sequence shown here is derived from an EMBL/GenBank/DDBJ whole genome shotgun (WGS) entry which is preliminary data.</text>
</comment>
<dbReference type="EMBL" id="VFPP01000001">
    <property type="protein sequence ID" value="TQM80847.1"/>
    <property type="molecule type" value="Genomic_DNA"/>
</dbReference>
<accession>A0A543JDC6</accession>
<keyword evidence="2" id="KW-1185">Reference proteome</keyword>
<protein>
    <submittedName>
        <fullName evidence="1">Uncharacterized protein</fullName>
    </submittedName>
</protein>
<gene>
    <name evidence="1" type="ORF">FHX81_3196</name>
</gene>
<dbReference type="OrthoDB" id="3830751at2"/>
<reference evidence="1 2" key="1">
    <citation type="submission" date="2019-06" db="EMBL/GenBank/DDBJ databases">
        <title>Sequencing the genomes of 1000 actinobacteria strains.</title>
        <authorList>
            <person name="Klenk H.-P."/>
        </authorList>
    </citation>
    <scope>NUCLEOTIDE SEQUENCE [LARGE SCALE GENOMIC DNA]</scope>
    <source>
        <strain evidence="1 2">DSM 45456</strain>
    </source>
</reference>
<organism evidence="1 2">
    <name type="scientific">Saccharothrix saharensis</name>
    <dbReference type="NCBI Taxonomy" id="571190"/>
    <lineage>
        <taxon>Bacteria</taxon>
        <taxon>Bacillati</taxon>
        <taxon>Actinomycetota</taxon>
        <taxon>Actinomycetes</taxon>
        <taxon>Pseudonocardiales</taxon>
        <taxon>Pseudonocardiaceae</taxon>
        <taxon>Saccharothrix</taxon>
    </lineage>
</organism>
<sequence>MATEFVGDPAWVWGLASRDEDVRRRALARHRESVEHARQALHWSNDVWARAGSPAPDQPHLAAEMDQAQAAFRYHRGQTIFGLTASLWDEDDEVRERHAPFVLLYLVWEGRCPDDWRADANNLWSPWGRKESLLRALAADGVPSGIRPQVPDLITDVVRRRYRCKDWMYAGLVRHVADDRFHERMRGLLGDDDPVVRLRAEFLLHVAAHPEVKVKRTTWRRWLAGRHL</sequence>
<name>A0A543JDC6_9PSEU</name>
<dbReference type="RefSeq" id="WP_141978891.1">
    <property type="nucleotide sequence ID" value="NZ_VFPP01000001.1"/>
</dbReference>
<dbReference type="AlphaFoldDB" id="A0A543JDC6"/>
<evidence type="ECO:0000313" key="1">
    <source>
        <dbReference type="EMBL" id="TQM80847.1"/>
    </source>
</evidence>
<evidence type="ECO:0000313" key="2">
    <source>
        <dbReference type="Proteomes" id="UP000316628"/>
    </source>
</evidence>